<dbReference type="Pfam" id="PF09829">
    <property type="entry name" value="DUF2057"/>
    <property type="match status" value="1"/>
</dbReference>
<evidence type="ECO:0000313" key="5">
    <source>
        <dbReference type="EMBL" id="MDW4826322.1"/>
    </source>
</evidence>
<dbReference type="InterPro" id="IPR018635">
    <property type="entry name" value="UPF0319"/>
</dbReference>
<dbReference type="AlphaFoldDB" id="A0AAW8NJN1"/>
<reference evidence="4" key="2">
    <citation type="submission" date="2022-11" db="EMBL/GenBank/DDBJ databases">
        <title>Prophages regulate Shewanella fidelis motility and biofilm formation: implications for gut colonization dynamics in Ciona robusta.</title>
        <authorList>
            <person name="Natarajan O."/>
            <person name="Gibboney S.L."/>
            <person name="Young M.N."/>
            <person name="Lim S.J."/>
            <person name="Pluta N."/>
            <person name="Atkinson C.G.F."/>
            <person name="Leigh B.A."/>
            <person name="Liberti A."/>
            <person name="Kees E."/>
            <person name="Breitbart M."/>
            <person name="Gralnick J."/>
            <person name="Dishaw L.J."/>
        </authorList>
    </citation>
    <scope>NUCLEOTIDE SEQUENCE</scope>
    <source>
        <strain evidence="4">3313</strain>
    </source>
</reference>
<accession>A0AAW8NJN1</accession>
<dbReference type="EMBL" id="JAPMLD010000014">
    <property type="protein sequence ID" value="MDW4826322.1"/>
    <property type="molecule type" value="Genomic_DNA"/>
</dbReference>
<evidence type="ECO:0000313" key="7">
    <source>
        <dbReference type="Proteomes" id="UP001271263"/>
    </source>
</evidence>
<evidence type="ECO:0000313" key="6">
    <source>
        <dbReference type="Proteomes" id="UP001259340"/>
    </source>
</evidence>
<dbReference type="PANTHER" id="PTHR38108:SF1">
    <property type="entry name" value="UPF0319 PROTEIN YCCT"/>
    <property type="match status" value="1"/>
</dbReference>
<dbReference type="HAMAP" id="MF_00789">
    <property type="entry name" value="UPF0319"/>
    <property type="match status" value="1"/>
</dbReference>
<evidence type="ECO:0000313" key="4">
    <source>
        <dbReference type="EMBL" id="MDR8523508.1"/>
    </source>
</evidence>
<keyword evidence="2 3" id="KW-0732">Signal</keyword>
<dbReference type="PANTHER" id="PTHR38108">
    <property type="entry name" value="UPF0319 PROTEIN YCCT"/>
    <property type="match status" value="1"/>
</dbReference>
<dbReference type="EMBL" id="JAPMLE010000001">
    <property type="protein sequence ID" value="MDR8523508.1"/>
    <property type="molecule type" value="Genomic_DNA"/>
</dbReference>
<dbReference type="RefSeq" id="WP_310654468.1">
    <property type="nucleotide sequence ID" value="NZ_JAPMLA010000017.1"/>
</dbReference>
<sequence length="226" mass="24929" precursor="true">MNRYLIALCSSVLLFNTYAVAEVTLELPSNLDLVLVNGNESSGNDTLKLKNGTNQIAFRYIGRYQQHGTQTQFKSDIIIIKFDEQNSQLSLALPRIRSNGAADNFNKAPQLTLTDSNEQNVHFEQGKLIKDGLQLGRDYQQEMAAYNLTAQSASLQLKGSTDISSAMIVAPAIAAASGTTPAKSQQQSTSQATANQQINVGQMLDFWYQQADEETRKAFKERINSN</sequence>
<comment type="caution">
    <text evidence="4">The sequence shown here is derived from an EMBL/GenBank/DDBJ whole genome shotgun (WGS) entry which is preliminary data.</text>
</comment>
<comment type="similarity">
    <text evidence="1 3">Belongs to the UPF0319 family.</text>
</comment>
<feature type="chain" id="PRO_5043064030" description="UPF0319 protein OS133_07390" evidence="3">
    <location>
        <begin position="22"/>
        <end position="226"/>
    </location>
</feature>
<gene>
    <name evidence="4" type="ORF">OS133_07390</name>
    <name evidence="5" type="ORF">OS134_19805</name>
</gene>
<evidence type="ECO:0000256" key="2">
    <source>
        <dbReference type="ARBA" id="ARBA00022729"/>
    </source>
</evidence>
<feature type="signal peptide" evidence="3">
    <location>
        <begin position="1"/>
        <end position="21"/>
    </location>
</feature>
<proteinExistence type="inferred from homology"/>
<organism evidence="4 6">
    <name type="scientific">Shewanella fidelis</name>
    <dbReference type="NCBI Taxonomy" id="173509"/>
    <lineage>
        <taxon>Bacteria</taxon>
        <taxon>Pseudomonadati</taxon>
        <taxon>Pseudomonadota</taxon>
        <taxon>Gammaproteobacteria</taxon>
        <taxon>Alteromonadales</taxon>
        <taxon>Shewanellaceae</taxon>
        <taxon>Shewanella</taxon>
    </lineage>
</organism>
<evidence type="ECO:0000256" key="3">
    <source>
        <dbReference type="HAMAP-Rule" id="MF_00789"/>
    </source>
</evidence>
<keyword evidence="7" id="KW-1185">Reference proteome</keyword>
<dbReference type="Proteomes" id="UP001271263">
    <property type="component" value="Unassembled WGS sequence"/>
</dbReference>
<reference evidence="5 7" key="1">
    <citation type="journal article" date="2022" name="bioRxiv">
        <title>Prophages regulate Shewanella fidelis 3313 motility and biofilm formation: implications for gut colonization dynamics in Ciona robusta.</title>
        <authorList>
            <person name="Natarajan O."/>
            <person name="Gibboney S.L."/>
            <person name="Young M.N."/>
            <person name="Lim S.J."/>
            <person name="Pluta N."/>
            <person name="Atkinson C.G."/>
            <person name="Leigh B.A."/>
            <person name="Liberti A."/>
            <person name="Kees E.D."/>
            <person name="Breitbart M."/>
            <person name="Gralnick J.A."/>
            <person name="Dishaw L.J."/>
        </authorList>
    </citation>
    <scope>NUCLEOTIDE SEQUENCE [LARGE SCALE GENOMIC DNA]</scope>
    <source>
        <strain evidence="5 7">JG4066</strain>
    </source>
</reference>
<protein>
    <recommendedName>
        <fullName evidence="3">UPF0319 protein OS133_07390</fullName>
    </recommendedName>
</protein>
<name>A0AAW8NJN1_9GAMM</name>
<evidence type="ECO:0000256" key="1">
    <source>
        <dbReference type="ARBA" id="ARBA00008490"/>
    </source>
</evidence>
<dbReference type="Proteomes" id="UP001259340">
    <property type="component" value="Unassembled WGS sequence"/>
</dbReference>